<reference evidence="2" key="1">
    <citation type="submission" date="2016-11" db="UniProtKB">
        <authorList>
            <consortium name="WormBaseParasite"/>
        </authorList>
    </citation>
    <scope>IDENTIFICATION</scope>
    <source>
        <strain evidence="2">KR3021</strain>
    </source>
</reference>
<evidence type="ECO:0000313" key="1">
    <source>
        <dbReference type="Proteomes" id="UP000095286"/>
    </source>
</evidence>
<accession>A0AC35TU24</accession>
<name>A0AC35TU24_9BILA</name>
<organism evidence="1 2">
    <name type="scientific">Rhabditophanes sp. KR3021</name>
    <dbReference type="NCBI Taxonomy" id="114890"/>
    <lineage>
        <taxon>Eukaryota</taxon>
        <taxon>Metazoa</taxon>
        <taxon>Ecdysozoa</taxon>
        <taxon>Nematoda</taxon>
        <taxon>Chromadorea</taxon>
        <taxon>Rhabditida</taxon>
        <taxon>Tylenchina</taxon>
        <taxon>Panagrolaimomorpha</taxon>
        <taxon>Strongyloidoidea</taxon>
        <taxon>Alloionematidae</taxon>
        <taxon>Rhabditophanes</taxon>
    </lineage>
</organism>
<dbReference type="Proteomes" id="UP000095286">
    <property type="component" value="Unplaced"/>
</dbReference>
<evidence type="ECO:0000313" key="2">
    <source>
        <dbReference type="WBParaSite" id="RSKR_0000403400.1"/>
    </source>
</evidence>
<sequence length="647" mass="71774">MSTAALFLKATMPQKVHDFVMQSKDRIEKTAKNTKRAATSRKAIQPGVVGKARARLEKAELQSAPKKQIILSGHNNNNNVNYLNHNDAKKEVLGNEGSLSRTLNNSSASSTISRSPTHSNQSAAISNPVGNPKMTMHATQGNGTLNNGYRKNPVSNGPSNSSSSTSSSSSSAYGTANSYSSNGSSGIATQNSNSSAGTLTRPIHGSTPVPPNASPYKSSPRINHQQNGLVLNQMNGYSPRSSVASMRPEGQQIKWGFNIKGGADQDHPVIVSRIAEGSPAAKCYPRLNEGDEIVMINGKDISHFSHEKIVQFIRNAKDSSNGELTLNIKPNVYRYGENEDADMLNNIIEVTHVSDKLPKSDMLKQSLRLVKDNLKNGKAVEHFDLLYRRNPSLTVHDAKLPENLNRNRYRDIMAYDFNRIRLQSSHSGDYINASSVNMEIPSSGIINRYIACQGPLPHTSKDFWLMVWEQSVNTIVMLTTLIENGRIKCHQYWPRVCESHDYGNFVIKCKNERETENCVYRDLTLMDVSTKEMRSVTQLQYITWPDHGVPEDPKNFIEFVTEVRKSRHGNMDPILIHCSAGIGRTGVLTLLDTAASMIEANEPVYPVEIVKSMRDQRAMMIQTNEQYIFACESILKAYESGIFKPLA</sequence>
<protein>
    <submittedName>
        <fullName evidence="2">Tyrosine-protein phosphatase non-receptor type 4</fullName>
    </submittedName>
</protein>
<dbReference type="WBParaSite" id="RSKR_0000403400.1">
    <property type="protein sequence ID" value="RSKR_0000403400.1"/>
    <property type="gene ID" value="RSKR_0000403400"/>
</dbReference>
<proteinExistence type="predicted"/>